<keyword evidence="2" id="KW-1133">Transmembrane helix</keyword>
<feature type="region of interest" description="Disordered" evidence="1">
    <location>
        <begin position="413"/>
        <end position="438"/>
    </location>
</feature>
<dbReference type="AlphaFoldDB" id="A0A6J7DC98"/>
<feature type="transmembrane region" description="Helical" evidence="2">
    <location>
        <begin position="164"/>
        <end position="182"/>
    </location>
</feature>
<dbReference type="EMBL" id="CAFBLM010000017">
    <property type="protein sequence ID" value="CAB4866545.1"/>
    <property type="molecule type" value="Genomic_DNA"/>
</dbReference>
<evidence type="ECO:0000313" key="3">
    <source>
        <dbReference type="EMBL" id="CAB4866545.1"/>
    </source>
</evidence>
<feature type="transmembrane region" description="Helical" evidence="2">
    <location>
        <begin position="104"/>
        <end position="126"/>
    </location>
</feature>
<feature type="region of interest" description="Disordered" evidence="1">
    <location>
        <begin position="202"/>
        <end position="223"/>
    </location>
</feature>
<gene>
    <name evidence="3" type="ORF">UFOPK3401_00557</name>
</gene>
<name>A0A6J7DC98_9ZZZZ</name>
<evidence type="ECO:0000256" key="1">
    <source>
        <dbReference type="SAM" id="MobiDB-lite"/>
    </source>
</evidence>
<dbReference type="Pfam" id="PF08310">
    <property type="entry name" value="LGFP"/>
    <property type="match status" value="1"/>
</dbReference>
<protein>
    <submittedName>
        <fullName evidence="3">Unannotated protein</fullName>
    </submittedName>
</protein>
<sequence>MWASDSPLQAVNVYDGNTDKVASSFSKKIILAQPVTYLSYVTTDFFHYFALGKYTTRVDSPLGAWQFPVTYSDPVASSAIAQNDLQGNPIQPLMRLGLAQFLKAYQSIVYTQGPLLLAGATLGLLASFLSRGRRRWDGAFVSLVGISVLAIPCFTVMFDYRYGLPVIPLFMLSGAIGIQAILERRAAKVSAELPLQAEADLPQGEVTDTNATPPSRHKPASRPQRPGWVVAFWAGGIAAIVTTVAWSAPLVRNPAFEAYISYRASMGPLGPALSNRVPVDGVNDVTDQKFVSGDIVATSTGAVVIPQRFMDGVEKAGGLEVLGAARGRETQTSYNPGLRYVTFDNGAVFWSRLGGAHAVYGDVYDAWVGSKIRGRLREPIADAQTTPEGGAFQKFAGGSITEFADGSVKIAVNPVRPSGEPSTATTVDPNRPASATKP</sequence>
<evidence type="ECO:0000256" key="2">
    <source>
        <dbReference type="SAM" id="Phobius"/>
    </source>
</evidence>
<proteinExistence type="predicted"/>
<feature type="transmembrane region" description="Helical" evidence="2">
    <location>
        <begin position="226"/>
        <end position="246"/>
    </location>
</feature>
<dbReference type="InterPro" id="IPR013207">
    <property type="entry name" value="LGFP"/>
</dbReference>
<keyword evidence="2" id="KW-0472">Membrane</keyword>
<feature type="transmembrane region" description="Helical" evidence="2">
    <location>
        <begin position="138"/>
        <end position="158"/>
    </location>
</feature>
<organism evidence="3">
    <name type="scientific">freshwater metagenome</name>
    <dbReference type="NCBI Taxonomy" id="449393"/>
    <lineage>
        <taxon>unclassified sequences</taxon>
        <taxon>metagenomes</taxon>
        <taxon>ecological metagenomes</taxon>
    </lineage>
</organism>
<keyword evidence="2" id="KW-0812">Transmembrane</keyword>
<reference evidence="3" key="1">
    <citation type="submission" date="2020-05" db="EMBL/GenBank/DDBJ databases">
        <authorList>
            <person name="Chiriac C."/>
            <person name="Salcher M."/>
            <person name="Ghai R."/>
            <person name="Kavagutti S V."/>
        </authorList>
    </citation>
    <scope>NUCLEOTIDE SEQUENCE</scope>
</reference>
<accession>A0A6J7DC98</accession>